<evidence type="ECO:0000313" key="2">
    <source>
        <dbReference type="EMBL" id="SCF12736.1"/>
    </source>
</evidence>
<evidence type="ECO:0000256" key="1">
    <source>
        <dbReference type="SAM" id="Phobius"/>
    </source>
</evidence>
<feature type="transmembrane region" description="Helical" evidence="1">
    <location>
        <begin position="113"/>
        <end position="133"/>
    </location>
</feature>
<protein>
    <submittedName>
        <fullName evidence="2">Uncharacterized protein</fullName>
    </submittedName>
</protein>
<feature type="transmembrane region" description="Helical" evidence="1">
    <location>
        <begin position="87"/>
        <end position="107"/>
    </location>
</feature>
<keyword evidence="1" id="KW-0812">Transmembrane</keyword>
<proteinExistence type="predicted"/>
<dbReference type="Proteomes" id="UP000198243">
    <property type="component" value="Chromosome I"/>
</dbReference>
<accession>A0A1C4XWN6</accession>
<feature type="transmembrane region" description="Helical" evidence="1">
    <location>
        <begin position="54"/>
        <end position="75"/>
    </location>
</feature>
<gene>
    <name evidence="2" type="ORF">GA0070607_5865</name>
</gene>
<keyword evidence="3" id="KW-1185">Reference proteome</keyword>
<dbReference type="AlphaFoldDB" id="A0A1C4XWN6"/>
<feature type="transmembrane region" description="Helical" evidence="1">
    <location>
        <begin position="12"/>
        <end position="34"/>
    </location>
</feature>
<reference evidence="3" key="1">
    <citation type="submission" date="2016-06" db="EMBL/GenBank/DDBJ databases">
        <authorList>
            <person name="Varghese N."/>
            <person name="Submissions Spin"/>
        </authorList>
    </citation>
    <scope>NUCLEOTIDE SEQUENCE [LARGE SCALE GENOMIC DNA]</scope>
    <source>
        <strain evidence="3">DSM 44875</strain>
    </source>
</reference>
<name>A0A1C4XWN6_9ACTN</name>
<organism evidence="2 3">
    <name type="scientific">Micromonospora coriariae</name>
    <dbReference type="NCBI Taxonomy" id="285665"/>
    <lineage>
        <taxon>Bacteria</taxon>
        <taxon>Bacillati</taxon>
        <taxon>Actinomycetota</taxon>
        <taxon>Actinomycetes</taxon>
        <taxon>Micromonosporales</taxon>
        <taxon>Micromonosporaceae</taxon>
        <taxon>Micromonospora</taxon>
    </lineage>
</organism>
<evidence type="ECO:0000313" key="3">
    <source>
        <dbReference type="Proteomes" id="UP000198243"/>
    </source>
</evidence>
<sequence>MTKTEAMSQGVGVPRTQVAVTALLVVAGVLILFVPAGDEGRVLVPISEGHGLSAVDAVGAALLAVGGTWLEVLVVRRLPYLALPPRALFGLGLLAGLGVGLLIASVFSGFFWWWAVGATTLGVAVLVLVTLTARRGDPLT</sequence>
<keyword evidence="1" id="KW-0472">Membrane</keyword>
<keyword evidence="1" id="KW-1133">Transmembrane helix</keyword>
<dbReference type="EMBL" id="LT607412">
    <property type="protein sequence ID" value="SCF12736.1"/>
    <property type="molecule type" value="Genomic_DNA"/>
</dbReference>